<reference evidence="2 3" key="1">
    <citation type="journal article" date="2016" name="Sci. Rep.">
        <title>The Dendrobium catenatum Lindl. genome sequence provides insights into polysaccharide synthase, floral development and adaptive evolution.</title>
        <authorList>
            <person name="Zhang G.Q."/>
            <person name="Xu Q."/>
            <person name="Bian C."/>
            <person name="Tsai W.C."/>
            <person name="Yeh C.M."/>
            <person name="Liu K.W."/>
            <person name="Yoshida K."/>
            <person name="Zhang L.S."/>
            <person name="Chang S.B."/>
            <person name="Chen F."/>
            <person name="Shi Y."/>
            <person name="Su Y.Y."/>
            <person name="Zhang Y.Q."/>
            <person name="Chen L.J."/>
            <person name="Yin Y."/>
            <person name="Lin M."/>
            <person name="Huang H."/>
            <person name="Deng H."/>
            <person name="Wang Z.W."/>
            <person name="Zhu S.L."/>
            <person name="Zhao X."/>
            <person name="Deng C."/>
            <person name="Niu S.C."/>
            <person name="Huang J."/>
            <person name="Wang M."/>
            <person name="Liu G.H."/>
            <person name="Yang H.J."/>
            <person name="Xiao X.J."/>
            <person name="Hsiao Y.Y."/>
            <person name="Wu W.L."/>
            <person name="Chen Y.Y."/>
            <person name="Mitsuda N."/>
            <person name="Ohme-Takagi M."/>
            <person name="Luo Y.B."/>
            <person name="Van de Peer Y."/>
            <person name="Liu Z.J."/>
        </authorList>
    </citation>
    <scope>NUCLEOTIDE SEQUENCE [LARGE SCALE GENOMIC DNA]</scope>
    <source>
        <tissue evidence="2">The whole plant</tissue>
    </source>
</reference>
<dbReference type="SUPFAM" id="SSF53474">
    <property type="entry name" value="alpha/beta-Hydrolases"/>
    <property type="match status" value="1"/>
</dbReference>
<protein>
    <submittedName>
        <fullName evidence="2">Putative carboxylesterase 2</fullName>
    </submittedName>
</protein>
<reference evidence="2 3" key="2">
    <citation type="journal article" date="2017" name="Nature">
        <title>The Apostasia genome and the evolution of orchids.</title>
        <authorList>
            <person name="Zhang G.Q."/>
            <person name="Liu K.W."/>
            <person name="Li Z."/>
            <person name="Lohaus R."/>
            <person name="Hsiao Y.Y."/>
            <person name="Niu S.C."/>
            <person name="Wang J.Y."/>
            <person name="Lin Y.C."/>
            <person name="Xu Q."/>
            <person name="Chen L.J."/>
            <person name="Yoshida K."/>
            <person name="Fujiwara S."/>
            <person name="Wang Z.W."/>
            <person name="Zhang Y.Q."/>
            <person name="Mitsuda N."/>
            <person name="Wang M."/>
            <person name="Liu G.H."/>
            <person name="Pecoraro L."/>
            <person name="Huang H.X."/>
            <person name="Xiao X.J."/>
            <person name="Lin M."/>
            <person name="Wu X.Y."/>
            <person name="Wu W.L."/>
            <person name="Chen Y.Y."/>
            <person name="Chang S.B."/>
            <person name="Sakamoto S."/>
            <person name="Ohme-Takagi M."/>
            <person name="Yagi M."/>
            <person name="Zeng S.J."/>
            <person name="Shen C.Y."/>
            <person name="Yeh C.M."/>
            <person name="Luo Y.B."/>
            <person name="Tsai W.C."/>
            <person name="Van de Peer Y."/>
            <person name="Liu Z.J."/>
        </authorList>
    </citation>
    <scope>NUCLEOTIDE SEQUENCE [LARGE SCALE GENOMIC DNA]</scope>
    <source>
        <tissue evidence="2">The whole plant</tissue>
    </source>
</reference>
<dbReference type="PANTHER" id="PTHR23024:SF589">
    <property type="entry name" value="CARBOXYLESTERASE 17-RELATED"/>
    <property type="match status" value="1"/>
</dbReference>
<dbReference type="Proteomes" id="UP000233837">
    <property type="component" value="Unassembled WGS sequence"/>
</dbReference>
<evidence type="ECO:0000259" key="1">
    <source>
        <dbReference type="Pfam" id="PF07859"/>
    </source>
</evidence>
<dbReference type="InterPro" id="IPR029058">
    <property type="entry name" value="AB_hydrolase_fold"/>
</dbReference>
<evidence type="ECO:0000313" key="3">
    <source>
        <dbReference type="Proteomes" id="UP000233837"/>
    </source>
</evidence>
<accession>A0A2I0XHX2</accession>
<gene>
    <name evidence="2" type="primary">CXE2</name>
    <name evidence="2" type="ORF">MA16_Dca016692</name>
</gene>
<feature type="domain" description="Alpha/beta hydrolase fold-3" evidence="1">
    <location>
        <begin position="113"/>
        <end position="329"/>
    </location>
</feature>
<dbReference type="GO" id="GO:0016787">
    <property type="term" value="F:hydrolase activity"/>
    <property type="evidence" value="ECO:0007669"/>
    <property type="project" value="InterPro"/>
</dbReference>
<dbReference type="PANTHER" id="PTHR23024">
    <property type="entry name" value="ARYLACETAMIDE DEACETYLASE"/>
    <property type="match status" value="1"/>
</dbReference>
<organism evidence="2 3">
    <name type="scientific">Dendrobium catenatum</name>
    <dbReference type="NCBI Taxonomy" id="906689"/>
    <lineage>
        <taxon>Eukaryota</taxon>
        <taxon>Viridiplantae</taxon>
        <taxon>Streptophyta</taxon>
        <taxon>Embryophyta</taxon>
        <taxon>Tracheophyta</taxon>
        <taxon>Spermatophyta</taxon>
        <taxon>Magnoliopsida</taxon>
        <taxon>Liliopsida</taxon>
        <taxon>Asparagales</taxon>
        <taxon>Orchidaceae</taxon>
        <taxon>Epidendroideae</taxon>
        <taxon>Malaxideae</taxon>
        <taxon>Dendrobiinae</taxon>
        <taxon>Dendrobium</taxon>
    </lineage>
</organism>
<dbReference type="AlphaFoldDB" id="A0A2I0XHX2"/>
<evidence type="ECO:0000313" key="2">
    <source>
        <dbReference type="EMBL" id="PKU87505.1"/>
    </source>
</evidence>
<sequence>MPLASTSYPHLIGAQYSQFLASSKFQPSSETMNSSAASFDSDDVVFQLPGSIRLYRSGRVERIYRDELVPPSLDPTTGVQSKDVTINPTTNLSARLYLPPSATSIPKKLPVFLTIHGGGFCLFRSSSSIYHSYVNSLTAKAGILSVSVDYRLAPENPLPAAYDDCWEALEWVFAAEDPWLSNFGDLERVFIGGESAGGNIVHNLGIRLGGEGKKVEGLVMIHSFFWGKDRIGNEGVESGKKESLKAEDIDALWLTVCPETTGLDDPRINPVVEGAPSLATLGCRRVLVCVAELDILRERGRVYFEKLKESGWEGEAEFLESEGEDHCFFFMKPGSLKAEEFMERMVSFFNKS</sequence>
<dbReference type="InterPro" id="IPR050466">
    <property type="entry name" value="Carboxylest/Gibb_receptor"/>
</dbReference>
<dbReference type="STRING" id="906689.A0A2I0XHX2"/>
<dbReference type="Pfam" id="PF07859">
    <property type="entry name" value="Abhydrolase_3"/>
    <property type="match status" value="1"/>
</dbReference>
<dbReference type="InterPro" id="IPR013094">
    <property type="entry name" value="AB_hydrolase_3"/>
</dbReference>
<dbReference type="Gene3D" id="3.40.50.1820">
    <property type="entry name" value="alpha/beta hydrolase"/>
    <property type="match status" value="1"/>
</dbReference>
<name>A0A2I0XHX2_9ASPA</name>
<proteinExistence type="predicted"/>
<keyword evidence="3" id="KW-1185">Reference proteome</keyword>
<dbReference type="EMBL" id="KZ501874">
    <property type="protein sequence ID" value="PKU87505.1"/>
    <property type="molecule type" value="Genomic_DNA"/>
</dbReference>